<keyword evidence="7 19" id="KW-1003">Cell membrane</keyword>
<reference evidence="20 21" key="1">
    <citation type="submission" date="2019-07" db="EMBL/GenBank/DDBJ databases">
        <title>Rhodococcus cavernicolus sp. nov., isolated from a cave.</title>
        <authorList>
            <person name="Lee S.D."/>
        </authorList>
    </citation>
    <scope>NUCLEOTIDE SEQUENCE [LARGE SCALE GENOMIC DNA]</scope>
    <source>
        <strain evidence="20 21">C1-24</strain>
    </source>
</reference>
<evidence type="ECO:0000313" key="21">
    <source>
        <dbReference type="Proteomes" id="UP000322244"/>
    </source>
</evidence>
<dbReference type="GO" id="GO:0005886">
    <property type="term" value="C:plasma membrane"/>
    <property type="evidence" value="ECO:0007669"/>
    <property type="project" value="UniProtKB-SubCell"/>
</dbReference>
<keyword evidence="9 19" id="KW-0808">Transferase</keyword>
<evidence type="ECO:0000256" key="10">
    <source>
        <dbReference type="ARBA" id="ARBA00022692"/>
    </source>
</evidence>
<evidence type="ECO:0000256" key="2">
    <source>
        <dbReference type="ARBA" id="ARBA00004651"/>
    </source>
</evidence>
<evidence type="ECO:0000256" key="17">
    <source>
        <dbReference type="ARBA" id="ARBA00048623"/>
    </source>
</evidence>
<evidence type="ECO:0000256" key="11">
    <source>
        <dbReference type="ARBA" id="ARBA00022842"/>
    </source>
</evidence>
<proteinExistence type="inferred from homology"/>
<feature type="transmembrane region" description="Helical" evidence="19">
    <location>
        <begin position="197"/>
        <end position="214"/>
    </location>
</feature>
<evidence type="ECO:0000256" key="8">
    <source>
        <dbReference type="ARBA" id="ARBA00022573"/>
    </source>
</evidence>
<gene>
    <name evidence="19" type="primary">cobS</name>
    <name evidence="20" type="ORF">FOY51_11455</name>
</gene>
<comment type="cofactor">
    <cofactor evidence="1 19">
        <name>Mg(2+)</name>
        <dbReference type="ChEBI" id="CHEBI:18420"/>
    </cofactor>
</comment>
<evidence type="ECO:0000256" key="9">
    <source>
        <dbReference type="ARBA" id="ARBA00022679"/>
    </source>
</evidence>
<evidence type="ECO:0000256" key="5">
    <source>
        <dbReference type="ARBA" id="ARBA00013200"/>
    </source>
</evidence>
<keyword evidence="21" id="KW-1185">Reference proteome</keyword>
<feature type="transmembrane region" description="Helical" evidence="19">
    <location>
        <begin position="135"/>
        <end position="153"/>
    </location>
</feature>
<dbReference type="EMBL" id="VLNY01000004">
    <property type="protein sequence ID" value="KAA0023091.1"/>
    <property type="molecule type" value="Genomic_DNA"/>
</dbReference>
<feature type="transmembrane region" description="Helical" evidence="19">
    <location>
        <begin position="174"/>
        <end position="191"/>
    </location>
</feature>
<dbReference type="GO" id="GO:0051073">
    <property type="term" value="F:adenosylcobinamide-GDP ribazoletransferase activity"/>
    <property type="evidence" value="ECO:0007669"/>
    <property type="project" value="UniProtKB-UniRule"/>
</dbReference>
<keyword evidence="13 19" id="KW-0472">Membrane</keyword>
<evidence type="ECO:0000256" key="19">
    <source>
        <dbReference type="HAMAP-Rule" id="MF_00719"/>
    </source>
</evidence>
<evidence type="ECO:0000256" key="1">
    <source>
        <dbReference type="ARBA" id="ARBA00001946"/>
    </source>
</evidence>
<dbReference type="EC" id="2.7.8.26" evidence="5 19"/>
<keyword evidence="10 19" id="KW-0812">Transmembrane</keyword>
<evidence type="ECO:0000256" key="18">
    <source>
        <dbReference type="ARBA" id="ARBA00049504"/>
    </source>
</evidence>
<evidence type="ECO:0000256" key="15">
    <source>
        <dbReference type="ARBA" id="ARBA00032605"/>
    </source>
</evidence>
<comment type="catalytic activity">
    <reaction evidence="17 19">
        <text>alpha-ribazole + adenosylcob(III)inamide-GDP = adenosylcob(III)alamin + GMP + H(+)</text>
        <dbReference type="Rhea" id="RHEA:16049"/>
        <dbReference type="ChEBI" id="CHEBI:10329"/>
        <dbReference type="ChEBI" id="CHEBI:15378"/>
        <dbReference type="ChEBI" id="CHEBI:18408"/>
        <dbReference type="ChEBI" id="CHEBI:58115"/>
        <dbReference type="ChEBI" id="CHEBI:60487"/>
        <dbReference type="EC" id="2.7.8.26"/>
    </reaction>
</comment>
<dbReference type="GO" id="GO:0008818">
    <property type="term" value="F:cobalamin 5'-phosphate synthase activity"/>
    <property type="evidence" value="ECO:0007669"/>
    <property type="project" value="UniProtKB-UniRule"/>
</dbReference>
<dbReference type="RefSeq" id="WP_149430349.1">
    <property type="nucleotide sequence ID" value="NZ_VLNY01000004.1"/>
</dbReference>
<keyword evidence="11 19" id="KW-0460">Magnesium</keyword>
<dbReference type="PANTHER" id="PTHR34148:SF1">
    <property type="entry name" value="ADENOSYLCOBINAMIDE-GDP RIBAZOLETRANSFERASE"/>
    <property type="match status" value="1"/>
</dbReference>
<dbReference type="InterPro" id="IPR003805">
    <property type="entry name" value="CobS"/>
</dbReference>
<dbReference type="NCBIfam" id="NF001279">
    <property type="entry name" value="PRK00235.2-1"/>
    <property type="match status" value="1"/>
</dbReference>
<feature type="transmembrane region" description="Helical" evidence="19">
    <location>
        <begin position="226"/>
        <end position="246"/>
    </location>
</feature>
<evidence type="ECO:0000256" key="7">
    <source>
        <dbReference type="ARBA" id="ARBA00022475"/>
    </source>
</evidence>
<sequence>MTGLRLAFSWLTVLPVGGPADVDRRAAGRAIASTPITGAFLGAVAAGLLWALIRIGLEPALAGLIVVATLALASRGMHIDGLADTADGLGCYGDAARAREVMRSGSSGPFGVATIVVAIGVQALAFGALGAAGQWFAVAIAVCAGRVAVVLACRRSVTAADDRGFGALVADTQPVWLGLTWAAVTVAAAIWSVERWWQGPIVVVVALLVAVVVVRHCVRRFGGLNGDVLGAAIEVTVSIVAVGLSAGA</sequence>
<evidence type="ECO:0000256" key="16">
    <source>
        <dbReference type="ARBA" id="ARBA00032853"/>
    </source>
</evidence>
<evidence type="ECO:0000256" key="12">
    <source>
        <dbReference type="ARBA" id="ARBA00022989"/>
    </source>
</evidence>
<evidence type="ECO:0000256" key="4">
    <source>
        <dbReference type="ARBA" id="ARBA00010561"/>
    </source>
</evidence>
<dbReference type="PANTHER" id="PTHR34148">
    <property type="entry name" value="ADENOSYLCOBINAMIDE-GDP RIBAZOLETRANSFERASE"/>
    <property type="match status" value="1"/>
</dbReference>
<dbReference type="HAMAP" id="MF_00719">
    <property type="entry name" value="CobS"/>
    <property type="match status" value="1"/>
</dbReference>
<dbReference type="AlphaFoldDB" id="A0A5A7SFR4"/>
<comment type="caution">
    <text evidence="20">The sequence shown here is derived from an EMBL/GenBank/DDBJ whole genome shotgun (WGS) entry which is preliminary data.</text>
</comment>
<comment type="subcellular location">
    <subcellularLocation>
        <location evidence="2 19">Cell membrane</location>
        <topology evidence="2 19">Multi-pass membrane protein</topology>
    </subcellularLocation>
</comment>
<dbReference type="GO" id="GO:0009236">
    <property type="term" value="P:cobalamin biosynthetic process"/>
    <property type="evidence" value="ECO:0007669"/>
    <property type="project" value="UniProtKB-UniRule"/>
</dbReference>
<protein>
    <recommendedName>
        <fullName evidence="6 19">Adenosylcobinamide-GDP ribazoletransferase</fullName>
        <ecNumber evidence="5 19">2.7.8.26</ecNumber>
    </recommendedName>
    <alternativeName>
        <fullName evidence="16 19">Cobalamin synthase</fullName>
    </alternativeName>
    <alternativeName>
        <fullName evidence="15 19">Cobalamin-5'-phosphate synthase</fullName>
    </alternativeName>
</protein>
<comment type="function">
    <text evidence="14 19">Joins adenosylcobinamide-GDP and alpha-ribazole to generate adenosylcobalamin (Ado-cobalamin). Also synthesizes adenosylcobalamin 5'-phosphate from adenosylcobinamide-GDP and alpha-ribazole 5'-phosphate.</text>
</comment>
<evidence type="ECO:0000256" key="3">
    <source>
        <dbReference type="ARBA" id="ARBA00004663"/>
    </source>
</evidence>
<comment type="catalytic activity">
    <reaction evidence="18 19">
        <text>alpha-ribazole 5'-phosphate + adenosylcob(III)inamide-GDP = adenosylcob(III)alamin 5'-phosphate + GMP + H(+)</text>
        <dbReference type="Rhea" id="RHEA:23560"/>
        <dbReference type="ChEBI" id="CHEBI:15378"/>
        <dbReference type="ChEBI" id="CHEBI:57918"/>
        <dbReference type="ChEBI" id="CHEBI:58115"/>
        <dbReference type="ChEBI" id="CHEBI:60487"/>
        <dbReference type="ChEBI" id="CHEBI:60493"/>
        <dbReference type="EC" id="2.7.8.26"/>
    </reaction>
</comment>
<keyword evidence="8 19" id="KW-0169">Cobalamin biosynthesis</keyword>
<dbReference type="UniPathway" id="UPA00148">
    <property type="reaction ID" value="UER00238"/>
</dbReference>
<name>A0A5A7SFR4_9NOCA</name>
<feature type="transmembrane region" description="Helical" evidence="19">
    <location>
        <begin position="109"/>
        <end position="129"/>
    </location>
</feature>
<evidence type="ECO:0000256" key="6">
    <source>
        <dbReference type="ARBA" id="ARBA00015850"/>
    </source>
</evidence>
<organism evidence="20 21">
    <name type="scientific">Antrihabitans cavernicola</name>
    <dbReference type="NCBI Taxonomy" id="2495913"/>
    <lineage>
        <taxon>Bacteria</taxon>
        <taxon>Bacillati</taxon>
        <taxon>Actinomycetota</taxon>
        <taxon>Actinomycetes</taxon>
        <taxon>Mycobacteriales</taxon>
        <taxon>Nocardiaceae</taxon>
        <taxon>Antrihabitans</taxon>
    </lineage>
</organism>
<dbReference type="Proteomes" id="UP000322244">
    <property type="component" value="Unassembled WGS sequence"/>
</dbReference>
<evidence type="ECO:0000256" key="14">
    <source>
        <dbReference type="ARBA" id="ARBA00025228"/>
    </source>
</evidence>
<evidence type="ECO:0000313" key="20">
    <source>
        <dbReference type="EMBL" id="KAA0023091.1"/>
    </source>
</evidence>
<comment type="pathway">
    <text evidence="3 19">Cofactor biosynthesis; adenosylcobalamin biosynthesis; adenosylcobalamin from cob(II)yrinate a,c-diamide: step 7/7.</text>
</comment>
<evidence type="ECO:0000256" key="13">
    <source>
        <dbReference type="ARBA" id="ARBA00023136"/>
    </source>
</evidence>
<keyword evidence="12 19" id="KW-1133">Transmembrane helix</keyword>
<dbReference type="OrthoDB" id="9794223at2"/>
<accession>A0A5A7SFR4</accession>
<dbReference type="Pfam" id="PF02654">
    <property type="entry name" value="CobS"/>
    <property type="match status" value="1"/>
</dbReference>
<comment type="similarity">
    <text evidence="4 19">Belongs to the CobS family.</text>
</comment>